<keyword evidence="6" id="KW-0865">Zymogen</keyword>
<keyword evidence="17" id="KW-1185">Reference proteome</keyword>
<dbReference type="PIRSF" id="PIRSF017632">
    <property type="entry name" value="Acid_ceramidase-like"/>
    <property type="match status" value="1"/>
</dbReference>
<dbReference type="EC" id="3.5.1.60" evidence="9"/>
<evidence type="ECO:0000313" key="17">
    <source>
        <dbReference type="Proteomes" id="UP000887567"/>
    </source>
</evidence>
<keyword evidence="4 11" id="KW-0378">Hydrolase</keyword>
<feature type="domain" description="Acid ceramidase N-terminal" evidence="15">
    <location>
        <begin position="33"/>
        <end position="86"/>
    </location>
</feature>
<dbReference type="PANTHER" id="PTHR28583:SF4">
    <property type="entry name" value="N-ACYLETHANOLAMINE-HYDROLYZING ACID AMIDASE"/>
    <property type="match status" value="1"/>
</dbReference>
<keyword evidence="3 13" id="KW-0732">Signal</keyword>
<reference evidence="16" key="1">
    <citation type="submission" date="2022-11" db="UniProtKB">
        <authorList>
            <consortium name="EnsemblMetazoa"/>
        </authorList>
    </citation>
    <scope>IDENTIFICATION</scope>
</reference>
<dbReference type="GO" id="GO:0047412">
    <property type="term" value="F:N-(long-chain-acyl)ethanolamine deacylase activity"/>
    <property type="evidence" value="ECO:0007669"/>
    <property type="project" value="UniProtKB-EC"/>
</dbReference>
<dbReference type="KEGG" id="epa:110253589"/>
<feature type="active site" description="Nucleophile" evidence="12">
    <location>
        <position position="124"/>
    </location>
</feature>
<evidence type="ECO:0000259" key="14">
    <source>
        <dbReference type="Pfam" id="PF02275"/>
    </source>
</evidence>
<evidence type="ECO:0000256" key="2">
    <source>
        <dbReference type="ARBA" id="ARBA00005730"/>
    </source>
</evidence>
<feature type="domain" description="Choloylglycine hydrolase/NAAA C-terminal" evidence="14">
    <location>
        <begin position="124"/>
        <end position="291"/>
    </location>
</feature>
<evidence type="ECO:0000256" key="1">
    <source>
        <dbReference type="ARBA" id="ARBA00004872"/>
    </source>
</evidence>
<dbReference type="RefSeq" id="XP_020916222.1">
    <property type="nucleotide sequence ID" value="XM_021060563.2"/>
</dbReference>
<evidence type="ECO:0000256" key="12">
    <source>
        <dbReference type="PIRSR" id="PIRSR017632-1"/>
    </source>
</evidence>
<evidence type="ECO:0000256" key="4">
    <source>
        <dbReference type="ARBA" id="ARBA00022801"/>
    </source>
</evidence>
<dbReference type="Pfam" id="PF02275">
    <property type="entry name" value="CBAH"/>
    <property type="match status" value="1"/>
</dbReference>
<evidence type="ECO:0000256" key="5">
    <source>
        <dbReference type="ARBA" id="ARBA00023098"/>
    </source>
</evidence>
<dbReference type="Pfam" id="PF15508">
    <property type="entry name" value="NAAA-beta"/>
    <property type="match status" value="1"/>
</dbReference>
<dbReference type="FunFam" id="3.60.60.10:FF:000006">
    <property type="entry name" value="N-acylethanolamine-hydrolyzing acid amidase"/>
    <property type="match status" value="1"/>
</dbReference>
<evidence type="ECO:0000256" key="6">
    <source>
        <dbReference type="ARBA" id="ARBA00023145"/>
    </source>
</evidence>
<dbReference type="InterPro" id="IPR029132">
    <property type="entry name" value="CBAH/NAAA_C"/>
</dbReference>
<dbReference type="PANTHER" id="PTHR28583">
    <property type="entry name" value="ACID AMIDASE"/>
    <property type="match status" value="1"/>
</dbReference>
<evidence type="ECO:0000256" key="7">
    <source>
        <dbReference type="ARBA" id="ARBA00023180"/>
    </source>
</evidence>
<comment type="subunit">
    <text evidence="8">Heterodimer of an alpha and a beta subunit, produced by autocatalytic cleavage.</text>
</comment>
<dbReference type="EnsemblMetazoa" id="XM_021060563.2">
    <property type="protein sequence ID" value="XP_020916222.1"/>
    <property type="gene ID" value="LOC110253589"/>
</dbReference>
<dbReference type="Proteomes" id="UP000887567">
    <property type="component" value="Unplaced"/>
</dbReference>
<evidence type="ECO:0000256" key="10">
    <source>
        <dbReference type="ARBA" id="ARBA00040404"/>
    </source>
</evidence>
<sequence>MFAVLCYSPFKMLCFIVLLLSFSSSSSDNPIQAKRYTVNLDLPPEQRWLDIAKEYKEHGRQIVDVLKSMLPPKVFPLLEQLALFADNHFPAPYPDEMRGYAKGFNISLADMILCNILYDLTAYCTSIVAQDKDGNVYHARNLDYGHAAYLRKTTYMVDFQSKGNTVYSGTAFSGQVGLATAQRPNAVTITIDERDQGNFIENLMMFILDKKALPSMFAVRNVVAADNMDFNQAVKYLSEVHLDADVYYIVGGVKAGEGAVITRDKLKAVNVWKLDAPQRWFLVETNYDHWTTPPTSDDRRDPAIHALNKTGQANVDLIALYKVLSISPVLNNSTVYTTVMQAKDGSAFNTWVRQP</sequence>
<comment type="similarity">
    <text evidence="2 11">Belongs to the acid ceramidase family.</text>
</comment>
<dbReference type="InterPro" id="IPR029130">
    <property type="entry name" value="Acid_ceramidase_N"/>
</dbReference>
<dbReference type="AlphaFoldDB" id="A0A913Y961"/>
<dbReference type="GO" id="GO:0017064">
    <property type="term" value="F:fatty acid amide hydrolase activity"/>
    <property type="evidence" value="ECO:0007669"/>
    <property type="project" value="InterPro"/>
</dbReference>
<evidence type="ECO:0000256" key="3">
    <source>
        <dbReference type="ARBA" id="ARBA00022729"/>
    </source>
</evidence>
<organism evidence="16 17">
    <name type="scientific">Exaiptasia diaphana</name>
    <name type="common">Tropical sea anemone</name>
    <name type="synonym">Aiptasia pulchella</name>
    <dbReference type="NCBI Taxonomy" id="2652724"/>
    <lineage>
        <taxon>Eukaryota</taxon>
        <taxon>Metazoa</taxon>
        <taxon>Cnidaria</taxon>
        <taxon>Anthozoa</taxon>
        <taxon>Hexacorallia</taxon>
        <taxon>Actiniaria</taxon>
        <taxon>Aiptasiidae</taxon>
        <taxon>Exaiptasia</taxon>
    </lineage>
</organism>
<protein>
    <recommendedName>
        <fullName evidence="10">N-acylethanolamine-hydrolyzing acid amidase</fullName>
        <ecNumber evidence="9">3.5.1.60</ecNumber>
    </recommendedName>
</protein>
<dbReference type="GeneID" id="110253589"/>
<evidence type="ECO:0000259" key="15">
    <source>
        <dbReference type="Pfam" id="PF15508"/>
    </source>
</evidence>
<feature type="chain" id="PRO_5037714101" description="N-acylethanolamine-hydrolyzing acid amidase" evidence="13">
    <location>
        <begin position="28"/>
        <end position="355"/>
    </location>
</feature>
<evidence type="ECO:0000256" key="11">
    <source>
        <dbReference type="PIRNR" id="PIRNR017632"/>
    </source>
</evidence>
<keyword evidence="5 11" id="KW-0443">Lipid metabolism</keyword>
<evidence type="ECO:0000313" key="16">
    <source>
        <dbReference type="EnsemblMetazoa" id="XP_020916222.1"/>
    </source>
</evidence>
<dbReference type="GO" id="GO:0005764">
    <property type="term" value="C:lysosome"/>
    <property type="evidence" value="ECO:0007669"/>
    <property type="project" value="UniProtKB-UniRule"/>
</dbReference>
<evidence type="ECO:0000256" key="13">
    <source>
        <dbReference type="SAM" id="SignalP"/>
    </source>
</evidence>
<name>A0A913Y961_EXADI</name>
<evidence type="ECO:0000256" key="8">
    <source>
        <dbReference type="ARBA" id="ARBA00038527"/>
    </source>
</evidence>
<keyword evidence="7" id="KW-0325">Glycoprotein</keyword>
<dbReference type="OrthoDB" id="5273684at2759"/>
<comment type="pathway">
    <text evidence="1">Lipid metabolism; fatty acid metabolism.</text>
</comment>
<dbReference type="GO" id="GO:0006631">
    <property type="term" value="P:fatty acid metabolic process"/>
    <property type="evidence" value="ECO:0007669"/>
    <property type="project" value="InterPro"/>
</dbReference>
<evidence type="ECO:0000256" key="9">
    <source>
        <dbReference type="ARBA" id="ARBA00039046"/>
    </source>
</evidence>
<dbReference type="Gene3D" id="3.60.60.10">
    <property type="entry name" value="Penicillin V Acylase, Chain A"/>
    <property type="match status" value="1"/>
</dbReference>
<dbReference type="InterPro" id="IPR016699">
    <property type="entry name" value="Acid_ceramidase-like"/>
</dbReference>
<feature type="signal peptide" evidence="13">
    <location>
        <begin position="1"/>
        <end position="27"/>
    </location>
</feature>
<accession>A0A913Y961</accession>
<dbReference type="OMA" id="GQDHINM"/>
<proteinExistence type="inferred from homology"/>